<reference evidence="2" key="1">
    <citation type="submission" date="2021-01" db="EMBL/GenBank/DDBJ databases">
        <title>Rhizobium sp. strain KVB221 16S ribosomal RNA gene Genome sequencing and assembly.</title>
        <authorList>
            <person name="Kang M."/>
        </authorList>
    </citation>
    <scope>NUCLEOTIDE SEQUENCE</scope>
    <source>
        <strain evidence="2">KVB221</strain>
    </source>
</reference>
<accession>A0A936YRA3</accession>
<proteinExistence type="predicted"/>
<feature type="chain" id="PRO_5037485809" evidence="1">
    <location>
        <begin position="21"/>
        <end position="105"/>
    </location>
</feature>
<name>A0A936YRA3_9HYPH</name>
<gene>
    <name evidence="2" type="ORF">JJB09_04810</name>
</gene>
<comment type="caution">
    <text evidence="2">The sequence shown here is derived from an EMBL/GenBank/DDBJ whole genome shotgun (WGS) entry which is preliminary data.</text>
</comment>
<evidence type="ECO:0000256" key="1">
    <source>
        <dbReference type="SAM" id="SignalP"/>
    </source>
</evidence>
<evidence type="ECO:0000313" key="2">
    <source>
        <dbReference type="EMBL" id="MBL0371341.1"/>
    </source>
</evidence>
<keyword evidence="1" id="KW-0732">Signal</keyword>
<organism evidence="2 3">
    <name type="scientific">Rhizobium setariae</name>
    <dbReference type="NCBI Taxonomy" id="2801340"/>
    <lineage>
        <taxon>Bacteria</taxon>
        <taxon>Pseudomonadati</taxon>
        <taxon>Pseudomonadota</taxon>
        <taxon>Alphaproteobacteria</taxon>
        <taxon>Hyphomicrobiales</taxon>
        <taxon>Rhizobiaceae</taxon>
        <taxon>Rhizobium/Agrobacterium group</taxon>
        <taxon>Rhizobium</taxon>
    </lineage>
</organism>
<sequence length="105" mass="12142">MNRISICAAALCALMGVSSAIPTQAMPLPAPTISRSTDVQQVAKVVVKYGYYRGHRGYRYARRGYRRHVDGYWYPSVVFAPVVVIKPARAWRWCGPRYNRYRCWR</sequence>
<keyword evidence="3" id="KW-1185">Reference proteome</keyword>
<dbReference type="AlphaFoldDB" id="A0A936YRA3"/>
<feature type="signal peptide" evidence="1">
    <location>
        <begin position="1"/>
        <end position="20"/>
    </location>
</feature>
<evidence type="ECO:0000313" key="3">
    <source>
        <dbReference type="Proteomes" id="UP000633219"/>
    </source>
</evidence>
<protein>
    <submittedName>
        <fullName evidence="2">BA14K family protein</fullName>
    </submittedName>
</protein>
<dbReference type="RefSeq" id="WP_201653889.1">
    <property type="nucleotide sequence ID" value="NZ_JAEQNC010000002.1"/>
</dbReference>
<dbReference type="EMBL" id="JAEQNC010000002">
    <property type="protein sequence ID" value="MBL0371341.1"/>
    <property type="molecule type" value="Genomic_DNA"/>
</dbReference>
<dbReference type="Proteomes" id="UP000633219">
    <property type="component" value="Unassembled WGS sequence"/>
</dbReference>